<proteinExistence type="predicted"/>
<dbReference type="Proteomes" id="UP000745859">
    <property type="component" value="Unassembled WGS sequence"/>
</dbReference>
<evidence type="ECO:0000313" key="1">
    <source>
        <dbReference type="EMBL" id="NIJ44020.1"/>
    </source>
</evidence>
<comment type="caution">
    <text evidence="1">The sequence shown here is derived from an EMBL/GenBank/DDBJ whole genome shotgun (WGS) entry which is preliminary data.</text>
</comment>
<keyword evidence="2" id="KW-1185">Reference proteome</keyword>
<evidence type="ECO:0008006" key="3">
    <source>
        <dbReference type="Google" id="ProtNLM"/>
    </source>
</evidence>
<sequence length="453" mass="50421">MKTTIRIVLLAIIFVQFGYAQDEFESSFDKENTLAANLGVTTIGEQTFIGFRVQPEFSIGKFGLGLDVPLLFNAENGELRTEEFNNGVGVLRMVRYLRYGQKKKDAVYVKLGDMTGEQLGFGSLVGNYSNAISFERRKVGISADLIFKKTIGLEAIYSDVNFDGTQKLLALRPYYKPLAKTSIPILKTLELGVSYVSDKDNFEEDTEAGVTSTTTFTRDGNSAVGVDVGVTLLKNALLKLTWDAQYAKLHENDALADNVVNNPTNYNGTTYDDGSGFATGVEAQFRFVANVFHLNARIERQWYGENYIPQFFNFAYEINKDARLTELVGAEKSQGIYGRLGSEILGLVKIEGELILPDDLENSNRGAIVGLNLQTKEIANFRARGKYVKGQLSDLGDTFKFDSRALANILVTYRINKFLEAGVDYQWTYAEKEDGTFGTVNQVRPYVGVNIKI</sequence>
<dbReference type="RefSeq" id="WP_167183268.1">
    <property type="nucleotide sequence ID" value="NZ_JAASQL010000001.1"/>
</dbReference>
<organism evidence="1 2">
    <name type="scientific">Wenyingzhuangia heitensis</name>
    <dbReference type="NCBI Taxonomy" id="1487859"/>
    <lineage>
        <taxon>Bacteria</taxon>
        <taxon>Pseudomonadati</taxon>
        <taxon>Bacteroidota</taxon>
        <taxon>Flavobacteriia</taxon>
        <taxon>Flavobacteriales</taxon>
        <taxon>Flavobacteriaceae</taxon>
        <taxon>Wenyingzhuangia</taxon>
    </lineage>
</organism>
<gene>
    <name evidence="1" type="ORF">FHR24_000459</name>
</gene>
<reference evidence="1 2" key="1">
    <citation type="submission" date="2020-03" db="EMBL/GenBank/DDBJ databases">
        <title>Genomic Encyclopedia of Type Strains, Phase IV (KMG-IV): sequencing the most valuable type-strain genomes for metagenomic binning, comparative biology and taxonomic classification.</title>
        <authorList>
            <person name="Goeker M."/>
        </authorList>
    </citation>
    <scope>NUCLEOTIDE SEQUENCE [LARGE SCALE GENOMIC DNA]</scope>
    <source>
        <strain evidence="1 2">DSM 101599</strain>
    </source>
</reference>
<accession>A0ABX0U8B6</accession>
<evidence type="ECO:0000313" key="2">
    <source>
        <dbReference type="Proteomes" id="UP000745859"/>
    </source>
</evidence>
<protein>
    <recommendedName>
        <fullName evidence="3">DUF5723 domain-containing protein</fullName>
    </recommendedName>
</protein>
<dbReference type="EMBL" id="JAASQL010000001">
    <property type="protein sequence ID" value="NIJ44020.1"/>
    <property type="molecule type" value="Genomic_DNA"/>
</dbReference>
<name>A0ABX0U8B6_9FLAO</name>